<name>A0A7V3YF30_9BACT</name>
<protein>
    <submittedName>
        <fullName evidence="4">Hsp20/alpha crystallin family protein</fullName>
    </submittedName>
</protein>
<sequence>MEEAMGQFDSLWEEFFSMQREMQKFVEHIAGKRPSFAPFAEEPWVPACDVFETDVAFFVVVELAGVDPKEVEIFIQGRKLVVRGERREIPSPPKRDYYLMEIHFGPFYREIEFEEDIEDAAVRARYRNGFLVIECPKKHIWERRVPIDEGA</sequence>
<dbReference type="Pfam" id="PF00011">
    <property type="entry name" value="HSP20"/>
    <property type="match status" value="1"/>
</dbReference>
<dbReference type="AlphaFoldDB" id="A0A7V3YF30"/>
<comment type="caution">
    <text evidence="4">The sequence shown here is derived from an EMBL/GenBank/DDBJ whole genome shotgun (WGS) entry which is preliminary data.</text>
</comment>
<evidence type="ECO:0000313" key="4">
    <source>
        <dbReference type="EMBL" id="HGI29918.1"/>
    </source>
</evidence>
<feature type="domain" description="SHSP" evidence="3">
    <location>
        <begin position="39"/>
        <end position="150"/>
    </location>
</feature>
<dbReference type="CDD" id="cd06464">
    <property type="entry name" value="ACD_sHsps-like"/>
    <property type="match status" value="1"/>
</dbReference>
<dbReference type="SUPFAM" id="SSF49764">
    <property type="entry name" value="HSP20-like chaperones"/>
    <property type="match status" value="1"/>
</dbReference>
<proteinExistence type="inferred from homology"/>
<dbReference type="PROSITE" id="PS01031">
    <property type="entry name" value="SHSP"/>
    <property type="match status" value="1"/>
</dbReference>
<dbReference type="EMBL" id="DTFV01000023">
    <property type="protein sequence ID" value="HGI29918.1"/>
    <property type="molecule type" value="Genomic_DNA"/>
</dbReference>
<dbReference type="InterPro" id="IPR008978">
    <property type="entry name" value="HSP20-like_chaperone"/>
</dbReference>
<reference evidence="4" key="1">
    <citation type="journal article" date="2020" name="mSystems">
        <title>Genome- and Community-Level Interaction Insights into Carbon Utilization and Element Cycling Functions of Hydrothermarchaeota in Hydrothermal Sediment.</title>
        <authorList>
            <person name="Zhou Z."/>
            <person name="Liu Y."/>
            <person name="Xu W."/>
            <person name="Pan J."/>
            <person name="Luo Z.H."/>
            <person name="Li M."/>
        </authorList>
    </citation>
    <scope>NUCLEOTIDE SEQUENCE [LARGE SCALE GENOMIC DNA]</scope>
    <source>
        <strain evidence="4">SpSt-747</strain>
    </source>
</reference>
<accession>A0A7V3YF30</accession>
<dbReference type="InterPro" id="IPR031107">
    <property type="entry name" value="Small_HSP"/>
</dbReference>
<dbReference type="InterPro" id="IPR002068">
    <property type="entry name" value="A-crystallin/Hsp20_dom"/>
</dbReference>
<dbReference type="Gene3D" id="2.60.40.790">
    <property type="match status" value="1"/>
</dbReference>
<comment type="similarity">
    <text evidence="1 2">Belongs to the small heat shock protein (HSP20) family.</text>
</comment>
<organism evidence="4">
    <name type="scientific">Candidatus Caldatribacterium californiense</name>
    <dbReference type="NCBI Taxonomy" id="1454726"/>
    <lineage>
        <taxon>Bacteria</taxon>
        <taxon>Pseudomonadati</taxon>
        <taxon>Atribacterota</taxon>
        <taxon>Atribacteria</taxon>
        <taxon>Atribacterales</taxon>
        <taxon>Candidatus Caldatribacteriaceae</taxon>
        <taxon>Candidatus Caldatribacterium</taxon>
    </lineage>
</organism>
<dbReference type="PANTHER" id="PTHR11527">
    <property type="entry name" value="HEAT-SHOCK PROTEIN 20 FAMILY MEMBER"/>
    <property type="match status" value="1"/>
</dbReference>
<evidence type="ECO:0000259" key="3">
    <source>
        <dbReference type="PROSITE" id="PS01031"/>
    </source>
</evidence>
<evidence type="ECO:0000256" key="2">
    <source>
        <dbReference type="RuleBase" id="RU003616"/>
    </source>
</evidence>
<gene>
    <name evidence="4" type="ORF">ENV30_01180</name>
</gene>
<evidence type="ECO:0000256" key="1">
    <source>
        <dbReference type="PROSITE-ProRule" id="PRU00285"/>
    </source>
</evidence>